<accession>A0A397TBD6</accession>
<dbReference type="STRING" id="658196.A0A397TBD6"/>
<name>A0A397TBD6_9GLOM</name>
<dbReference type="EMBL" id="QKYT01000076">
    <property type="protein sequence ID" value="RIA94659.1"/>
    <property type="molecule type" value="Genomic_DNA"/>
</dbReference>
<comment type="caution">
    <text evidence="2">The sequence shown here is derived from an EMBL/GenBank/DDBJ whole genome shotgun (WGS) entry which is preliminary data.</text>
</comment>
<proteinExistence type="predicted"/>
<organism evidence="2 3">
    <name type="scientific">Glomus cerebriforme</name>
    <dbReference type="NCBI Taxonomy" id="658196"/>
    <lineage>
        <taxon>Eukaryota</taxon>
        <taxon>Fungi</taxon>
        <taxon>Fungi incertae sedis</taxon>
        <taxon>Mucoromycota</taxon>
        <taxon>Glomeromycotina</taxon>
        <taxon>Glomeromycetes</taxon>
        <taxon>Glomerales</taxon>
        <taxon>Glomeraceae</taxon>
        <taxon>Glomus</taxon>
    </lineage>
</organism>
<dbReference type="Proteomes" id="UP000265703">
    <property type="component" value="Unassembled WGS sequence"/>
</dbReference>
<evidence type="ECO:0000256" key="1">
    <source>
        <dbReference type="SAM" id="MobiDB-lite"/>
    </source>
</evidence>
<dbReference type="AlphaFoldDB" id="A0A397TBD6"/>
<protein>
    <recommendedName>
        <fullName evidence="4">Replication origin-binding protein domain-containing protein</fullName>
    </recommendedName>
</protein>
<dbReference type="OrthoDB" id="2373574at2759"/>
<evidence type="ECO:0000313" key="2">
    <source>
        <dbReference type="EMBL" id="RIA94659.1"/>
    </source>
</evidence>
<keyword evidence="3" id="KW-1185">Reference proteome</keyword>
<evidence type="ECO:0000313" key="3">
    <source>
        <dbReference type="Proteomes" id="UP000265703"/>
    </source>
</evidence>
<gene>
    <name evidence="2" type="ORF">C1645_817715</name>
</gene>
<sequence length="717" mass="83097">MHTSTISDQTNHTETVPALCYDGVSSDKYLSDSNSYTSDNFDSESDDYNNYKSNYKSDSEETSRASTSTTRTPLDLLDIIRKIFLSPPRDMSNDKGSLDYLPIYSFLFLNEKGSSLYNAYDYDISEVYGLSGIHECINSQKPLLRAVINIDAPKEDMEIANILKRLVIATSSDLSKCSYHILYALVLLIDHNELKAFIKLVYTLIGKKFDNGWNGLNYTRVQPPTSLKLEVRSRLLSTEKNNNPLRIIVGQDVLHKCADLVLQKHSNYLRDWIIEEKDSENFERYVRPLLNEGDIYVGSPWEMRKTYILENLSIPNDVNLLVLFTYHSYSNAVTTRLNLKSYCDIDELRIKEYHSKSDPVEKAHDFSNVEESWKDIDLIAYTSTLKIGVSYTNPKFERTFCLFNSYIESNARMNQMLFRMRCIKNYICHIEQKLSNVPITEEGLFQWLLSAKRECLLRELQNRGIFSDRMVNFLREADMIISTIESIPKPDENITSLSQIVKVNFATIKAEEISEITNANILDHETAEFLENKPRKTLEEMHSLDRHHIKLNHMKWFRTYKQLRDAGTNNETAIEAITRKDYRNNRLTTTTHVERHQICLKLLRNCIPARDIDDRLRYKANDVKMHIDSPESISYLQDLVPKMARIFDNMDVLCRAKKSGLKTVQAKLVLLNSVLYATYGLKFKAIDKNDRHYHLVGSFDSKDTPVLPPYQTGKEIY</sequence>
<reference evidence="2 3" key="1">
    <citation type="submission" date="2018-06" db="EMBL/GenBank/DDBJ databases">
        <title>Comparative genomics reveals the genomic features of Rhizophagus irregularis, R. cerebriforme, R. diaphanum and Gigaspora rosea, and their symbiotic lifestyle signature.</title>
        <authorList>
            <person name="Morin E."/>
            <person name="San Clemente H."/>
            <person name="Chen E.C.H."/>
            <person name="De La Providencia I."/>
            <person name="Hainaut M."/>
            <person name="Kuo A."/>
            <person name="Kohler A."/>
            <person name="Murat C."/>
            <person name="Tang N."/>
            <person name="Roy S."/>
            <person name="Loubradou J."/>
            <person name="Henrissat B."/>
            <person name="Grigoriev I.V."/>
            <person name="Corradi N."/>
            <person name="Roux C."/>
            <person name="Martin F.M."/>
        </authorList>
    </citation>
    <scope>NUCLEOTIDE SEQUENCE [LARGE SCALE GENOMIC DNA]</scope>
    <source>
        <strain evidence="2 3">DAOM 227022</strain>
    </source>
</reference>
<feature type="region of interest" description="Disordered" evidence="1">
    <location>
        <begin position="35"/>
        <end position="69"/>
    </location>
</feature>
<evidence type="ECO:0008006" key="4">
    <source>
        <dbReference type="Google" id="ProtNLM"/>
    </source>
</evidence>